<feature type="region of interest" description="Disordered" evidence="1">
    <location>
        <begin position="65"/>
        <end position="93"/>
    </location>
</feature>
<name>A0A2A6FEX1_9HYPH</name>
<protein>
    <submittedName>
        <fullName evidence="2">Uncharacterized protein</fullName>
    </submittedName>
</protein>
<evidence type="ECO:0000256" key="1">
    <source>
        <dbReference type="SAM" id="MobiDB-lite"/>
    </source>
</evidence>
<dbReference type="EMBL" id="NWQG01000087">
    <property type="protein sequence ID" value="PDQ20292.1"/>
    <property type="molecule type" value="Genomic_DNA"/>
</dbReference>
<accession>A0A2A6FEX1</accession>
<evidence type="ECO:0000313" key="2">
    <source>
        <dbReference type="EMBL" id="PDQ20292.1"/>
    </source>
</evidence>
<comment type="caution">
    <text evidence="2">The sequence shown here is derived from an EMBL/GenBank/DDBJ whole genome shotgun (WGS) entry which is preliminary data.</text>
</comment>
<gene>
    <name evidence="2" type="ORF">CN311_14975</name>
</gene>
<keyword evidence="3" id="KW-1185">Reference proteome</keyword>
<evidence type="ECO:0000313" key="3">
    <source>
        <dbReference type="Proteomes" id="UP000219182"/>
    </source>
</evidence>
<dbReference type="AlphaFoldDB" id="A0A2A6FEX1"/>
<proteinExistence type="predicted"/>
<reference evidence="2 3" key="1">
    <citation type="submission" date="2017-09" db="EMBL/GenBank/DDBJ databases">
        <title>Mesorhizobum sanjuanii sp. nov. isolated from nodules of Lotus tenuis in saline-alkaline lowlands of Flooding Pampa.</title>
        <authorList>
            <person name="Sannazzaro A.I."/>
            <person name="Torres Tejerizo G.A."/>
            <person name="Fontana F."/>
            <person name="Cumpa Velazquez L.M."/>
            <person name="Hansen L."/>
            <person name="Pistorio M."/>
            <person name="Estrella M.J."/>
        </authorList>
    </citation>
    <scope>NUCLEOTIDE SEQUENCE [LARGE SCALE GENOMIC DNA]</scope>
    <source>
        <strain evidence="2 3">BSA136</strain>
    </source>
</reference>
<sequence>MRFLPVQEPTSTWAVFDTTVDVPADYAGICLIGLTRARAEWFAARANRDASASIFTGDLDRTSDTFPPACRSSRPARSSSSNTMKTWAGCRPV</sequence>
<feature type="compositionally biased region" description="Low complexity" evidence="1">
    <location>
        <begin position="67"/>
        <end position="81"/>
    </location>
</feature>
<dbReference type="Proteomes" id="UP000219182">
    <property type="component" value="Unassembled WGS sequence"/>
</dbReference>
<organism evidence="2 3">
    <name type="scientific">Mesorhizobium sanjuanii</name>
    <dbReference type="NCBI Taxonomy" id="2037900"/>
    <lineage>
        <taxon>Bacteria</taxon>
        <taxon>Pseudomonadati</taxon>
        <taxon>Pseudomonadota</taxon>
        <taxon>Alphaproteobacteria</taxon>
        <taxon>Hyphomicrobiales</taxon>
        <taxon>Phyllobacteriaceae</taxon>
        <taxon>Mesorhizobium</taxon>
    </lineage>
</organism>